<proteinExistence type="inferred from homology"/>
<dbReference type="EMBL" id="BAAAJE010000022">
    <property type="protein sequence ID" value="GAA1155868.1"/>
    <property type="molecule type" value="Genomic_DNA"/>
</dbReference>
<keyword evidence="5 7" id="KW-0659">Purine metabolism</keyword>
<dbReference type="InterPro" id="IPR036817">
    <property type="entry name" value="Transthyretin/HIU_hydrolase_sf"/>
</dbReference>
<evidence type="ECO:0000256" key="4">
    <source>
        <dbReference type="ARBA" id="ARBA00011881"/>
    </source>
</evidence>
<comment type="similarity">
    <text evidence="3 7">Belongs to the transthyretin family. 5-hydroxyisourate hydrolase subfamily.</text>
</comment>
<dbReference type="PANTHER" id="PTHR10395">
    <property type="entry name" value="URICASE AND TRANSTHYRETIN-RELATED"/>
    <property type="match status" value="1"/>
</dbReference>
<keyword evidence="10" id="KW-1185">Reference proteome</keyword>
<evidence type="ECO:0000256" key="1">
    <source>
        <dbReference type="ARBA" id="ARBA00001043"/>
    </source>
</evidence>
<dbReference type="RefSeq" id="WP_343909154.1">
    <property type="nucleotide sequence ID" value="NZ_BAAAJE010000022.1"/>
</dbReference>
<accession>A0ABP4F782</accession>
<protein>
    <recommendedName>
        <fullName evidence="7">5-hydroxyisourate hydrolase</fullName>
        <shortName evidence="7">HIU hydrolase</shortName>
        <shortName evidence="7">HIUHase</shortName>
        <ecNumber evidence="7">3.5.2.17</ecNumber>
    </recommendedName>
</protein>
<feature type="domain" description="Transthyretin/hydroxyisourate hydrolase" evidence="8">
    <location>
        <begin position="4"/>
        <end position="102"/>
    </location>
</feature>
<evidence type="ECO:0000313" key="9">
    <source>
        <dbReference type="EMBL" id="GAA1155868.1"/>
    </source>
</evidence>
<sequence length="103" mass="11058">MATLSTHVLDTSRGRPAPGIGVRLEDALGEVLDEGVTDADGRVGRLGADLETGAYVLRFDTGTYLGPDAFYPEVAVTFRIVADEHHHVPLLLNPFGYATYRGS</sequence>
<comment type="subunit">
    <text evidence="4 7">Homotetramer.</text>
</comment>
<comment type="catalytic activity">
    <reaction evidence="1 7">
        <text>5-hydroxyisourate + H2O = 5-hydroxy-2-oxo-4-ureido-2,5-dihydro-1H-imidazole-5-carboxylate + H(+)</text>
        <dbReference type="Rhea" id="RHEA:23736"/>
        <dbReference type="ChEBI" id="CHEBI:15377"/>
        <dbReference type="ChEBI" id="CHEBI:15378"/>
        <dbReference type="ChEBI" id="CHEBI:18072"/>
        <dbReference type="ChEBI" id="CHEBI:58639"/>
        <dbReference type="EC" id="3.5.2.17"/>
    </reaction>
</comment>
<evidence type="ECO:0000313" key="10">
    <source>
        <dbReference type="Proteomes" id="UP001499979"/>
    </source>
</evidence>
<dbReference type="GO" id="GO:0016787">
    <property type="term" value="F:hydrolase activity"/>
    <property type="evidence" value="ECO:0007669"/>
    <property type="project" value="UniProtKB-KW"/>
</dbReference>
<evidence type="ECO:0000256" key="2">
    <source>
        <dbReference type="ARBA" id="ARBA00002704"/>
    </source>
</evidence>
<dbReference type="InterPro" id="IPR023416">
    <property type="entry name" value="Transthyretin/HIU_hydrolase_d"/>
</dbReference>
<evidence type="ECO:0000256" key="7">
    <source>
        <dbReference type="RuleBase" id="RU361270"/>
    </source>
</evidence>
<comment type="function">
    <text evidence="2">Catalyzes the hydrolysis of 5-hydroxyisourate (HIU) to 2-oxo-4-hydroxy-4-carboxy-5-ureidoimidazoline (OHCU).</text>
</comment>
<dbReference type="CDD" id="cd05822">
    <property type="entry name" value="TLP_HIUase"/>
    <property type="match status" value="1"/>
</dbReference>
<comment type="caution">
    <text evidence="9">The sequence shown here is derived from an EMBL/GenBank/DDBJ whole genome shotgun (WGS) entry which is preliminary data.</text>
</comment>
<dbReference type="NCBIfam" id="TIGR02962">
    <property type="entry name" value="hdxy_isourate"/>
    <property type="match status" value="1"/>
</dbReference>
<dbReference type="SUPFAM" id="SSF49472">
    <property type="entry name" value="Transthyretin (synonym: prealbumin)"/>
    <property type="match status" value="1"/>
</dbReference>
<reference evidence="10" key="1">
    <citation type="journal article" date="2019" name="Int. J. Syst. Evol. Microbiol.">
        <title>The Global Catalogue of Microorganisms (GCM) 10K type strain sequencing project: providing services to taxonomists for standard genome sequencing and annotation.</title>
        <authorList>
            <consortium name="The Broad Institute Genomics Platform"/>
            <consortium name="The Broad Institute Genome Sequencing Center for Infectious Disease"/>
            <person name="Wu L."/>
            <person name="Ma J."/>
        </authorList>
    </citation>
    <scope>NUCLEOTIDE SEQUENCE [LARGE SCALE GENOMIC DNA]</scope>
    <source>
        <strain evidence="10">JCM 11813</strain>
    </source>
</reference>
<dbReference type="PANTHER" id="PTHR10395:SF7">
    <property type="entry name" value="5-HYDROXYISOURATE HYDROLASE"/>
    <property type="match status" value="1"/>
</dbReference>
<evidence type="ECO:0000256" key="6">
    <source>
        <dbReference type="ARBA" id="ARBA00022801"/>
    </source>
</evidence>
<organism evidence="9 10">
    <name type="scientific">Nocardioides aquiterrae</name>
    <dbReference type="NCBI Taxonomy" id="203799"/>
    <lineage>
        <taxon>Bacteria</taxon>
        <taxon>Bacillati</taxon>
        <taxon>Actinomycetota</taxon>
        <taxon>Actinomycetes</taxon>
        <taxon>Propionibacteriales</taxon>
        <taxon>Nocardioidaceae</taxon>
        <taxon>Nocardioides</taxon>
    </lineage>
</organism>
<dbReference type="Pfam" id="PF00576">
    <property type="entry name" value="Transthyretin"/>
    <property type="match status" value="1"/>
</dbReference>
<dbReference type="PROSITE" id="PS00768">
    <property type="entry name" value="TRANSTHYRETIN_1"/>
    <property type="match status" value="1"/>
</dbReference>
<dbReference type="Proteomes" id="UP001499979">
    <property type="component" value="Unassembled WGS sequence"/>
</dbReference>
<keyword evidence="6 7" id="KW-0378">Hydrolase</keyword>
<gene>
    <name evidence="9" type="primary">uraH</name>
    <name evidence="9" type="ORF">GCM10009606_37510</name>
</gene>
<name>A0ABP4F782_9ACTN</name>
<dbReference type="InterPro" id="IPR023418">
    <property type="entry name" value="Thyroxine_BS"/>
</dbReference>
<dbReference type="Gene3D" id="2.60.40.180">
    <property type="entry name" value="Transthyretin/hydroxyisourate hydrolase domain"/>
    <property type="match status" value="1"/>
</dbReference>
<evidence type="ECO:0000256" key="5">
    <source>
        <dbReference type="ARBA" id="ARBA00022631"/>
    </source>
</evidence>
<evidence type="ECO:0000259" key="8">
    <source>
        <dbReference type="Pfam" id="PF00576"/>
    </source>
</evidence>
<evidence type="ECO:0000256" key="3">
    <source>
        <dbReference type="ARBA" id="ARBA00009850"/>
    </source>
</evidence>
<dbReference type="InterPro" id="IPR014306">
    <property type="entry name" value="Hydroxyisourate_hydrolase"/>
</dbReference>
<dbReference type="EC" id="3.5.2.17" evidence="7"/>